<feature type="compositionally biased region" description="Basic and acidic residues" evidence="7">
    <location>
        <begin position="615"/>
        <end position="628"/>
    </location>
</feature>
<feature type="transmembrane region" description="Helical" evidence="8">
    <location>
        <begin position="449"/>
        <end position="470"/>
    </location>
</feature>
<dbReference type="PANTHER" id="PTHR10361:SF28">
    <property type="entry name" value="P3 PROTEIN-RELATED"/>
    <property type="match status" value="1"/>
</dbReference>
<organism evidence="9 10">
    <name type="scientific">Trichobilharzia regenti</name>
    <name type="common">Nasal bird schistosome</name>
    <dbReference type="NCBI Taxonomy" id="157069"/>
    <lineage>
        <taxon>Eukaryota</taxon>
        <taxon>Metazoa</taxon>
        <taxon>Spiralia</taxon>
        <taxon>Lophotrochozoa</taxon>
        <taxon>Platyhelminthes</taxon>
        <taxon>Trematoda</taxon>
        <taxon>Digenea</taxon>
        <taxon>Strigeidida</taxon>
        <taxon>Schistosomatoidea</taxon>
        <taxon>Schistosomatidae</taxon>
        <taxon>Trichobilharzia</taxon>
    </lineage>
</organism>
<dbReference type="GO" id="GO:0015293">
    <property type="term" value="F:symporter activity"/>
    <property type="evidence" value="ECO:0007669"/>
    <property type="project" value="UniProtKB-KW"/>
</dbReference>
<evidence type="ECO:0000313" key="10">
    <source>
        <dbReference type="WBParaSite" id="TREG1_124760.1"/>
    </source>
</evidence>
<sequence>MNSTSRKQVDMLTKMSDSFGILDDQHYNYDQQSSSTTTTTTTSKTTTMTTTTTIVTSPGYMKQHQKQLQQQTQYQLANKLVNNPLDSKQIEITEAGIFVPSSSASDLQYDDNHNNNNALNGTWKAYLWLTILLRPQKFYLASDWSSAVIAFMLSLSVGCCDDPILVREQLHEPKSILCGILCQSLIIPLLALGIGIVYALDIDQAFGLFMSSTIPAGGLAYLLTYLSHGDRQLSAALSLVSSLCNLVITPIWAMTVGWYWFNRPINIGKTFGWLLLIAGAQSLGTLMRGCRPGLARAILTWVTRPLLLLSGILLVTLGVYINHYAFNEVTQSLILALLTLITCGFAVGWLVGILIKQGCTGSRTLSTASSVFNGLICMPMLRTCVHAPEGDLAAVVALWTIFFAPIPLAYHAAVTIMEKWLTSYLQNRRKKREEENCMAAMIGGKQHEFSATSVAAVAAAAIAVTPAIAAGNQHRTSKSKTSTTYSQETMNNDDYNGINSPPITTTTTTAKKTSSDTVTTPTSSMDHPLEYDNYLDTCGLHGVHNVYNDHFKSIDDNELRLSILAANNEIMLNSYKHRPPTVFEGQQTRVRRANWLTDPNQQQQQQPEEMDESAETEHLRTSHLNDRVNADSRMSITHNNSEVISEQQQQQQQNDGEDPSKTRKTGLKRSSVQPTVKNVAEKDHRHSVHVSPPYTNL</sequence>
<feature type="region of interest" description="Disordered" evidence="7">
    <location>
        <begin position="597"/>
        <end position="628"/>
    </location>
</feature>
<evidence type="ECO:0000256" key="1">
    <source>
        <dbReference type="ARBA" id="ARBA00004141"/>
    </source>
</evidence>
<accession>A0AA85IWD9</accession>
<keyword evidence="4" id="KW-0813">Transport</keyword>
<name>A0AA85IWD9_TRIRE</name>
<keyword evidence="6 8" id="KW-0472">Membrane</keyword>
<comment type="subcellular location">
    <subcellularLocation>
        <location evidence="1">Membrane</location>
        <topology evidence="1">Multi-pass membrane protein</topology>
    </subcellularLocation>
</comment>
<keyword evidence="5 8" id="KW-1133">Transmembrane helix</keyword>
<dbReference type="InterPro" id="IPR002657">
    <property type="entry name" value="BilAc:Na_symport/Acr3"/>
</dbReference>
<dbReference type="InterPro" id="IPR038770">
    <property type="entry name" value="Na+/solute_symporter_sf"/>
</dbReference>
<feature type="transmembrane region" description="Helical" evidence="8">
    <location>
        <begin position="267"/>
        <end position="286"/>
    </location>
</feature>
<keyword evidence="3 8" id="KW-0812">Transmembrane</keyword>
<feature type="transmembrane region" description="Helical" evidence="8">
    <location>
        <begin position="206"/>
        <end position="224"/>
    </location>
</feature>
<feature type="region of interest" description="Disordered" evidence="7">
    <location>
        <begin position="642"/>
        <end position="697"/>
    </location>
</feature>
<dbReference type="WBParaSite" id="TREG1_124760.1">
    <property type="protein sequence ID" value="TREG1_124760.1"/>
    <property type="gene ID" value="TREG1_124760"/>
</dbReference>
<evidence type="ECO:0000313" key="9">
    <source>
        <dbReference type="Proteomes" id="UP000050795"/>
    </source>
</evidence>
<feature type="transmembrane region" description="Helical" evidence="8">
    <location>
        <begin position="236"/>
        <end position="261"/>
    </location>
</feature>
<keyword evidence="9" id="KW-1185">Reference proteome</keyword>
<evidence type="ECO:0000256" key="4">
    <source>
        <dbReference type="ARBA" id="ARBA00022847"/>
    </source>
</evidence>
<evidence type="ECO:0000256" key="8">
    <source>
        <dbReference type="SAM" id="Phobius"/>
    </source>
</evidence>
<evidence type="ECO:0000256" key="2">
    <source>
        <dbReference type="ARBA" id="ARBA00006528"/>
    </source>
</evidence>
<feature type="region of interest" description="Disordered" evidence="7">
    <location>
        <begin position="472"/>
        <end position="524"/>
    </location>
</feature>
<feature type="transmembrane region" description="Helical" evidence="8">
    <location>
        <begin position="392"/>
        <end position="413"/>
    </location>
</feature>
<evidence type="ECO:0000256" key="3">
    <source>
        <dbReference type="ARBA" id="ARBA00022692"/>
    </source>
</evidence>
<keyword evidence="4" id="KW-0769">Symport</keyword>
<feature type="transmembrane region" description="Helical" evidence="8">
    <location>
        <begin position="298"/>
        <end position="321"/>
    </location>
</feature>
<dbReference type="PANTHER" id="PTHR10361">
    <property type="entry name" value="SODIUM-BILE ACID COTRANSPORTER"/>
    <property type="match status" value="1"/>
</dbReference>
<feature type="transmembrane region" description="Helical" evidence="8">
    <location>
        <begin position="333"/>
        <end position="355"/>
    </location>
</feature>
<dbReference type="AlphaFoldDB" id="A0AA85IWD9"/>
<feature type="compositionally biased region" description="Low complexity" evidence="7">
    <location>
        <begin position="504"/>
        <end position="524"/>
    </location>
</feature>
<reference evidence="9" key="1">
    <citation type="submission" date="2022-06" db="EMBL/GenBank/DDBJ databases">
        <authorList>
            <person name="Berger JAMES D."/>
            <person name="Berger JAMES D."/>
        </authorList>
    </citation>
    <scope>NUCLEOTIDE SEQUENCE [LARGE SCALE GENOMIC DNA]</scope>
</reference>
<evidence type="ECO:0000256" key="6">
    <source>
        <dbReference type="ARBA" id="ARBA00023136"/>
    </source>
</evidence>
<comment type="similarity">
    <text evidence="2">Belongs to the bile acid:sodium symporter (BASS) (TC 2.A.28) family.</text>
</comment>
<reference evidence="10" key="2">
    <citation type="submission" date="2023-11" db="UniProtKB">
        <authorList>
            <consortium name="WormBaseParasite"/>
        </authorList>
    </citation>
    <scope>IDENTIFICATION</scope>
</reference>
<evidence type="ECO:0000256" key="5">
    <source>
        <dbReference type="ARBA" id="ARBA00022989"/>
    </source>
</evidence>
<dbReference type="Proteomes" id="UP000050795">
    <property type="component" value="Unassembled WGS sequence"/>
</dbReference>
<dbReference type="Pfam" id="PF01758">
    <property type="entry name" value="SBF"/>
    <property type="match status" value="1"/>
</dbReference>
<feature type="compositionally biased region" description="Polar residues" evidence="7">
    <location>
        <begin position="487"/>
        <end position="503"/>
    </location>
</feature>
<dbReference type="GO" id="GO:0016020">
    <property type="term" value="C:membrane"/>
    <property type="evidence" value="ECO:0007669"/>
    <property type="project" value="UniProtKB-SubCell"/>
</dbReference>
<dbReference type="InterPro" id="IPR004710">
    <property type="entry name" value="Bilac:Na_transpt"/>
</dbReference>
<feature type="transmembrane region" description="Helical" evidence="8">
    <location>
        <begin position="176"/>
        <end position="200"/>
    </location>
</feature>
<proteinExistence type="inferred from homology"/>
<dbReference type="Gene3D" id="1.20.1530.20">
    <property type="match status" value="1"/>
</dbReference>
<protein>
    <submittedName>
        <fullName evidence="10">Uncharacterized protein</fullName>
    </submittedName>
</protein>
<evidence type="ECO:0000256" key="7">
    <source>
        <dbReference type="SAM" id="MobiDB-lite"/>
    </source>
</evidence>